<dbReference type="Pfam" id="PF01012">
    <property type="entry name" value="ETF"/>
    <property type="match status" value="1"/>
</dbReference>
<dbReference type="SMART" id="SM00893">
    <property type="entry name" value="ETF"/>
    <property type="match status" value="1"/>
</dbReference>
<dbReference type="InterPro" id="IPR014729">
    <property type="entry name" value="Rossmann-like_a/b/a_fold"/>
</dbReference>
<dbReference type="PIRSF" id="PIRSF000090">
    <property type="entry name" value="Beta-ETF"/>
    <property type="match status" value="1"/>
</dbReference>
<dbReference type="PANTHER" id="PTHR21294">
    <property type="entry name" value="ELECTRON TRANSFER FLAVOPROTEIN BETA-SUBUNIT"/>
    <property type="match status" value="1"/>
</dbReference>
<dbReference type="InterPro" id="IPR012255">
    <property type="entry name" value="ETF_b"/>
</dbReference>
<sequence>MAALNIIVTAKQVIDHEIPASALSIDEAATQVTAPSSFKPIVNGFDDYAVEAALRLKEAGGANITVLSVGSQFDVNIMRKTLAMGADRLILCQDPAFTNLADSFTTAQIIATAIRKIGEFDLVLCGRQASDWDNAQVPLVLAELLDLPCITLAQKIEVADGKVTVEQVMADGYRVAEAGLPALVTVTNELGEPRYPALRNIMAANRKRPTTWKASDLGLDPAVLTPQLEVVEVAFPSKTQECELIEADDGSEAGRRLAQVLHEAGLI</sequence>
<dbReference type="EMBL" id="AZHW01000054">
    <property type="protein sequence ID" value="ETX03380.1"/>
    <property type="molecule type" value="Genomic_DNA"/>
</dbReference>
<protein>
    <recommendedName>
        <fullName evidence="2">Electron transfer flavoprotein alpha/beta-subunit N-terminal domain-containing protein</fullName>
    </recommendedName>
</protein>
<proteinExistence type="predicted"/>
<evidence type="ECO:0000313" key="3">
    <source>
        <dbReference type="EMBL" id="ETX03380.1"/>
    </source>
</evidence>
<dbReference type="Gene3D" id="3.40.50.620">
    <property type="entry name" value="HUPs"/>
    <property type="match status" value="1"/>
</dbReference>
<dbReference type="PANTHER" id="PTHR21294:SF17">
    <property type="entry name" value="PROTEIN FIXA"/>
    <property type="match status" value="1"/>
</dbReference>
<keyword evidence="4" id="KW-1185">Reference proteome</keyword>
<accession>W4LZN0</accession>
<evidence type="ECO:0000256" key="1">
    <source>
        <dbReference type="ARBA" id="ARBA00022982"/>
    </source>
</evidence>
<keyword evidence="1" id="KW-0249">Electron transport</keyword>
<dbReference type="CDD" id="cd01714">
    <property type="entry name" value="ETF_beta"/>
    <property type="match status" value="1"/>
</dbReference>
<comment type="caution">
    <text evidence="3">The sequence shown here is derived from an EMBL/GenBank/DDBJ whole genome shotgun (WGS) entry which is preliminary data.</text>
</comment>
<evidence type="ECO:0000313" key="4">
    <source>
        <dbReference type="Proteomes" id="UP000019141"/>
    </source>
</evidence>
<organism evidence="3 4">
    <name type="scientific">Entotheonella factor</name>
    <dbReference type="NCBI Taxonomy" id="1429438"/>
    <lineage>
        <taxon>Bacteria</taxon>
        <taxon>Pseudomonadati</taxon>
        <taxon>Nitrospinota/Tectimicrobiota group</taxon>
        <taxon>Candidatus Tectimicrobiota</taxon>
        <taxon>Candidatus Entotheonellia</taxon>
        <taxon>Candidatus Entotheonellales</taxon>
        <taxon>Candidatus Entotheonellaceae</taxon>
        <taxon>Candidatus Entotheonella</taxon>
    </lineage>
</organism>
<dbReference type="HOGENOM" id="CLU_060196_2_1_7"/>
<dbReference type="Proteomes" id="UP000019141">
    <property type="component" value="Unassembled WGS sequence"/>
</dbReference>
<dbReference type="GO" id="GO:0009055">
    <property type="term" value="F:electron transfer activity"/>
    <property type="evidence" value="ECO:0007669"/>
    <property type="project" value="InterPro"/>
</dbReference>
<evidence type="ECO:0000259" key="2">
    <source>
        <dbReference type="SMART" id="SM00893"/>
    </source>
</evidence>
<dbReference type="AlphaFoldDB" id="W4LZN0"/>
<reference evidence="3 4" key="1">
    <citation type="journal article" date="2014" name="Nature">
        <title>An environmental bacterial taxon with a large and distinct metabolic repertoire.</title>
        <authorList>
            <person name="Wilson M.C."/>
            <person name="Mori T."/>
            <person name="Ruckert C."/>
            <person name="Uria A.R."/>
            <person name="Helf M.J."/>
            <person name="Takada K."/>
            <person name="Gernert C."/>
            <person name="Steffens U.A."/>
            <person name="Heycke N."/>
            <person name="Schmitt S."/>
            <person name="Rinke C."/>
            <person name="Helfrich E.J."/>
            <person name="Brachmann A.O."/>
            <person name="Gurgui C."/>
            <person name="Wakimoto T."/>
            <person name="Kracht M."/>
            <person name="Crusemann M."/>
            <person name="Hentschel U."/>
            <person name="Abe I."/>
            <person name="Matsunaga S."/>
            <person name="Kalinowski J."/>
            <person name="Takeyama H."/>
            <person name="Piel J."/>
        </authorList>
    </citation>
    <scope>NUCLEOTIDE SEQUENCE [LARGE SCALE GENOMIC DNA]</scope>
    <source>
        <strain evidence="4">TSY1</strain>
    </source>
</reference>
<name>W4LZN0_ENTF1</name>
<dbReference type="InterPro" id="IPR014730">
    <property type="entry name" value="ETF_a/b_N"/>
</dbReference>
<keyword evidence="1" id="KW-0813">Transport</keyword>
<dbReference type="PATRIC" id="fig|1429438.4.peg.239"/>
<dbReference type="SUPFAM" id="SSF52402">
    <property type="entry name" value="Adenine nucleotide alpha hydrolases-like"/>
    <property type="match status" value="1"/>
</dbReference>
<dbReference type="InterPro" id="IPR033948">
    <property type="entry name" value="ETF_beta_N"/>
</dbReference>
<gene>
    <name evidence="3" type="ORF">ETSY1_00225</name>
</gene>
<feature type="domain" description="Electron transfer flavoprotein alpha/beta-subunit N-terminal" evidence="2">
    <location>
        <begin position="30"/>
        <end position="221"/>
    </location>
</feature>